<dbReference type="AlphaFoldDB" id="A0AAN6SKK5"/>
<evidence type="ECO:0000256" key="1">
    <source>
        <dbReference type="ARBA" id="ARBA00009986"/>
    </source>
</evidence>
<gene>
    <name evidence="10" type="ORF">QBC32DRAFT_330309</name>
</gene>
<reference evidence="10" key="1">
    <citation type="journal article" date="2023" name="Mol. Phylogenet. Evol.">
        <title>Genome-scale phylogeny and comparative genomics of the fungal order Sordariales.</title>
        <authorList>
            <person name="Hensen N."/>
            <person name="Bonometti L."/>
            <person name="Westerberg I."/>
            <person name="Brannstrom I.O."/>
            <person name="Guillou S."/>
            <person name="Cros-Aarteil S."/>
            <person name="Calhoun S."/>
            <person name="Haridas S."/>
            <person name="Kuo A."/>
            <person name="Mondo S."/>
            <person name="Pangilinan J."/>
            <person name="Riley R."/>
            <person name="LaButti K."/>
            <person name="Andreopoulos B."/>
            <person name="Lipzen A."/>
            <person name="Chen C."/>
            <person name="Yan M."/>
            <person name="Daum C."/>
            <person name="Ng V."/>
            <person name="Clum A."/>
            <person name="Steindorff A."/>
            <person name="Ohm R.A."/>
            <person name="Martin F."/>
            <person name="Silar P."/>
            <person name="Natvig D.O."/>
            <person name="Lalanne C."/>
            <person name="Gautier V."/>
            <person name="Ament-Velasquez S.L."/>
            <person name="Kruys A."/>
            <person name="Hutchinson M.I."/>
            <person name="Powell A.J."/>
            <person name="Barry K."/>
            <person name="Miller A.N."/>
            <person name="Grigoriev I.V."/>
            <person name="Debuchy R."/>
            <person name="Gladieux P."/>
            <person name="Hiltunen Thoren M."/>
            <person name="Johannesson H."/>
        </authorList>
    </citation>
    <scope>NUCLEOTIDE SEQUENCE</scope>
    <source>
        <strain evidence="10">CBS 626.80</strain>
    </source>
</reference>
<proteinExistence type="inferred from homology"/>
<evidence type="ECO:0000313" key="10">
    <source>
        <dbReference type="EMBL" id="KAK3956794.1"/>
    </source>
</evidence>
<evidence type="ECO:0000256" key="5">
    <source>
        <dbReference type="PIRNR" id="PIRNR036492"/>
    </source>
</evidence>
<comment type="similarity">
    <text evidence="1 5 8">Belongs to the aldehyde dehydrogenase family.</text>
</comment>
<feature type="active site" evidence="6">
    <location>
        <position position="262"/>
    </location>
</feature>
<feature type="domain" description="Aldehyde dehydrogenase" evidence="9">
    <location>
        <begin position="19"/>
        <end position="448"/>
    </location>
</feature>
<organism evidence="10 11">
    <name type="scientific">Pseudoneurospora amorphoporcata</name>
    <dbReference type="NCBI Taxonomy" id="241081"/>
    <lineage>
        <taxon>Eukaryota</taxon>
        <taxon>Fungi</taxon>
        <taxon>Dikarya</taxon>
        <taxon>Ascomycota</taxon>
        <taxon>Pezizomycotina</taxon>
        <taxon>Sordariomycetes</taxon>
        <taxon>Sordariomycetidae</taxon>
        <taxon>Sordariales</taxon>
        <taxon>Sordariaceae</taxon>
        <taxon>Pseudoneurospora</taxon>
    </lineage>
</organism>
<dbReference type="GO" id="GO:0006081">
    <property type="term" value="P:aldehyde metabolic process"/>
    <property type="evidence" value="ECO:0007669"/>
    <property type="project" value="InterPro"/>
</dbReference>
<dbReference type="InterPro" id="IPR029510">
    <property type="entry name" value="Ald_DH_CS_GLU"/>
</dbReference>
<dbReference type="InterPro" id="IPR012394">
    <property type="entry name" value="Aldehyde_DH_NAD(P)"/>
</dbReference>
<name>A0AAN6SKK5_9PEZI</name>
<dbReference type="GO" id="GO:0016117">
    <property type="term" value="P:carotenoid biosynthetic process"/>
    <property type="evidence" value="ECO:0007669"/>
    <property type="project" value="UniProtKB-KW"/>
</dbReference>
<dbReference type="InterPro" id="IPR015590">
    <property type="entry name" value="Aldehyde_DH_dom"/>
</dbReference>
<dbReference type="FunFam" id="3.40.605.10:FF:000004">
    <property type="entry name" value="Aldehyde dehydrogenase"/>
    <property type="match status" value="1"/>
</dbReference>
<evidence type="ECO:0000256" key="7">
    <source>
        <dbReference type="PROSITE-ProRule" id="PRU10007"/>
    </source>
</evidence>
<evidence type="ECO:0000256" key="2">
    <source>
        <dbReference type="ARBA" id="ARBA00022746"/>
    </source>
</evidence>
<dbReference type="Pfam" id="PF00171">
    <property type="entry name" value="Aldedh"/>
    <property type="match status" value="1"/>
</dbReference>
<dbReference type="InterPro" id="IPR016162">
    <property type="entry name" value="Ald_DH_N"/>
</dbReference>
<dbReference type="PANTHER" id="PTHR43570">
    <property type="entry name" value="ALDEHYDE DEHYDROGENASE"/>
    <property type="match status" value="1"/>
</dbReference>
<dbReference type="PANTHER" id="PTHR43570:SF11">
    <property type="entry name" value="ALDEHYDE DEHYDROGENASE"/>
    <property type="match status" value="1"/>
</dbReference>
<dbReference type="Gene3D" id="3.40.605.10">
    <property type="entry name" value="Aldehyde Dehydrogenase, Chain A, domain 1"/>
    <property type="match status" value="1"/>
</dbReference>
<keyword evidence="2" id="KW-0125">Carotenoid biosynthesis</keyword>
<evidence type="ECO:0000256" key="3">
    <source>
        <dbReference type="ARBA" id="ARBA00023002"/>
    </source>
</evidence>
<dbReference type="InterPro" id="IPR016161">
    <property type="entry name" value="Ald_DH/histidinol_DH"/>
</dbReference>
<dbReference type="PROSITE" id="PS00687">
    <property type="entry name" value="ALDEHYDE_DEHYDR_GLU"/>
    <property type="match status" value="1"/>
</dbReference>
<evidence type="ECO:0000256" key="6">
    <source>
        <dbReference type="PIRSR" id="PIRSR036492-1"/>
    </source>
</evidence>
<accession>A0AAN6SKK5</accession>
<evidence type="ECO:0000256" key="8">
    <source>
        <dbReference type="RuleBase" id="RU003345"/>
    </source>
</evidence>
<dbReference type="SUPFAM" id="SSF53720">
    <property type="entry name" value="ALDH-like"/>
    <property type="match status" value="1"/>
</dbReference>
<comment type="caution">
    <text evidence="10">The sequence shown here is derived from an EMBL/GenBank/DDBJ whole genome shotgun (WGS) entry which is preliminary data.</text>
</comment>
<keyword evidence="4" id="KW-0520">NAD</keyword>
<dbReference type="FunFam" id="3.40.309.10:FF:000025">
    <property type="entry name" value="Aldehyde dehydrogenase"/>
    <property type="match status" value="1"/>
</dbReference>
<dbReference type="CDD" id="cd07135">
    <property type="entry name" value="ALDH_F14-YMR110C"/>
    <property type="match status" value="1"/>
</dbReference>
<reference evidence="10" key="2">
    <citation type="submission" date="2023-06" db="EMBL/GenBank/DDBJ databases">
        <authorList>
            <consortium name="Lawrence Berkeley National Laboratory"/>
            <person name="Mondo S.J."/>
            <person name="Hensen N."/>
            <person name="Bonometti L."/>
            <person name="Westerberg I."/>
            <person name="Brannstrom I.O."/>
            <person name="Guillou S."/>
            <person name="Cros-Aarteil S."/>
            <person name="Calhoun S."/>
            <person name="Haridas S."/>
            <person name="Kuo A."/>
            <person name="Pangilinan J."/>
            <person name="Riley R."/>
            <person name="Labutti K."/>
            <person name="Andreopoulos B."/>
            <person name="Lipzen A."/>
            <person name="Chen C."/>
            <person name="Yanf M."/>
            <person name="Daum C."/>
            <person name="Ng V."/>
            <person name="Clum A."/>
            <person name="Steindorff A."/>
            <person name="Ohm R."/>
            <person name="Martin F."/>
            <person name="Silar P."/>
            <person name="Natvig D."/>
            <person name="Lalanne C."/>
            <person name="Gautier V."/>
            <person name="Ament-Velasquez S.L."/>
            <person name="Kruys A."/>
            <person name="Hutchinson M.I."/>
            <person name="Powell A.J."/>
            <person name="Barry K."/>
            <person name="Miller A.N."/>
            <person name="Grigoriev I.V."/>
            <person name="Debuchy R."/>
            <person name="Gladieux P."/>
            <person name="Thoren M.H."/>
            <person name="Johannesson H."/>
        </authorList>
    </citation>
    <scope>NUCLEOTIDE SEQUENCE</scope>
    <source>
        <strain evidence="10">CBS 626.80</strain>
    </source>
</reference>
<feature type="active site" evidence="6 7">
    <location>
        <position position="228"/>
    </location>
</feature>
<dbReference type="Gene3D" id="3.40.309.10">
    <property type="entry name" value="Aldehyde Dehydrogenase, Chain A, domain 2"/>
    <property type="match status" value="1"/>
</dbReference>
<evidence type="ECO:0000259" key="9">
    <source>
        <dbReference type="Pfam" id="PF00171"/>
    </source>
</evidence>
<dbReference type="PIRSF" id="PIRSF036492">
    <property type="entry name" value="ALDH"/>
    <property type="match status" value="1"/>
</dbReference>
<sequence>MATSKAAIPPFEVTPLDVISAVSSNARAAFRSHKTKDLQWRLNQLRKLYWALEDYKPAYLAALKQDLNKPGFESVFTEIDWVKNDCMFMIDNLETFAKTEKLKSPHVPTTYSMLNFRIKKEPLGAVLIIGPYNFPVQLLLAPLVGAIGAGCTAVIKPSELTPASAMVMKEMMESRLDRDAFAVVNGGIPETTALMEEKWDKVMFTGSPQVGSIIARKAAETLTPVCLELGGKNPAFVTKKANLALAARRLMWGKCLNAGQVCMNHNYVLVDKDVVDTFIEFLKIAYKDNFPNGAKASSDLARIVNVRHFNRIKKMLDETKGKIVMGGEVDESELYIEPTAVLVDSIDDPMMQEEIFGPIFSIYPVDTLDQALNIAHEVHKTPLSLMAFGDKSETSRILHEMTSGGASINDSYFHGAVNTVPFGGVGDSGWGAYRGKASFDNFTHLRTVCETPTWMDRFLRVRYMPYDWSEYRFLQRLTEKKPNFDREGTVVKGAGYWMWFFFGLGTQGGGAKGALKRWLVVLAGYYLSVYVKRRTA</sequence>
<dbReference type="Proteomes" id="UP001303222">
    <property type="component" value="Unassembled WGS sequence"/>
</dbReference>
<protein>
    <recommendedName>
        <fullName evidence="5">Aldehyde dehydrogenase</fullName>
    </recommendedName>
</protein>
<dbReference type="InterPro" id="IPR016163">
    <property type="entry name" value="Ald_DH_C"/>
</dbReference>
<dbReference type="GO" id="GO:0004029">
    <property type="term" value="F:aldehyde dehydrogenase (NAD+) activity"/>
    <property type="evidence" value="ECO:0007669"/>
    <property type="project" value="TreeGrafter"/>
</dbReference>
<dbReference type="EMBL" id="MU859063">
    <property type="protein sequence ID" value="KAK3956794.1"/>
    <property type="molecule type" value="Genomic_DNA"/>
</dbReference>
<evidence type="ECO:0000313" key="11">
    <source>
        <dbReference type="Proteomes" id="UP001303222"/>
    </source>
</evidence>
<dbReference type="GO" id="GO:0005737">
    <property type="term" value="C:cytoplasm"/>
    <property type="evidence" value="ECO:0007669"/>
    <property type="project" value="TreeGrafter"/>
</dbReference>
<evidence type="ECO:0000256" key="4">
    <source>
        <dbReference type="ARBA" id="ARBA00023027"/>
    </source>
</evidence>
<keyword evidence="3 5" id="KW-0560">Oxidoreductase</keyword>
<keyword evidence="11" id="KW-1185">Reference proteome</keyword>